<protein>
    <recommendedName>
        <fullName evidence="6">tRNA (guanine-N(1)-)-methyltransferase</fullName>
        <ecNumber evidence="5">2.1.1.228</ecNumber>
    </recommendedName>
    <alternativeName>
        <fullName evidence="12">M1G-methyltransferase</fullName>
    </alternativeName>
    <alternativeName>
        <fullName evidence="13">tRNA [GM37] methyltransferase</fullName>
    </alternativeName>
</protein>
<dbReference type="InterPro" id="IPR029028">
    <property type="entry name" value="Alpha/beta_knot_MTases"/>
</dbReference>
<accession>X1N4M7</accession>
<keyword evidence="8" id="KW-0489">Methyltransferase</keyword>
<comment type="caution">
    <text evidence="16">The sequence shown here is derived from an EMBL/GenBank/DDBJ whole genome shotgun (WGS) entry which is preliminary data.</text>
</comment>
<dbReference type="Gene3D" id="3.40.1280.10">
    <property type="match status" value="1"/>
</dbReference>
<evidence type="ECO:0000256" key="7">
    <source>
        <dbReference type="ARBA" id="ARBA00022490"/>
    </source>
</evidence>
<dbReference type="Gene3D" id="1.10.1270.20">
    <property type="entry name" value="tRNA(m1g37)methyltransferase, domain 2"/>
    <property type="match status" value="1"/>
</dbReference>
<evidence type="ECO:0000313" key="16">
    <source>
        <dbReference type="EMBL" id="GAI25211.1"/>
    </source>
</evidence>
<evidence type="ECO:0000256" key="13">
    <source>
        <dbReference type="ARBA" id="ARBA00033392"/>
    </source>
</evidence>
<keyword evidence="11" id="KW-0819">tRNA processing</keyword>
<evidence type="ECO:0000256" key="11">
    <source>
        <dbReference type="ARBA" id="ARBA00022694"/>
    </source>
</evidence>
<evidence type="ECO:0000256" key="10">
    <source>
        <dbReference type="ARBA" id="ARBA00022691"/>
    </source>
</evidence>
<dbReference type="Pfam" id="PF01746">
    <property type="entry name" value="tRNA_m1G_MT"/>
    <property type="match status" value="1"/>
</dbReference>
<sequence length="104" mass="11696">GELAAMVVVDAVVRLLPGVLGSVASPLDDSHATGLLEYPQYTRPPVYRGWSVPEVLLSGNHAQIAKWRREQAILRTLERRPELLDKANLYSEERKFVDRSKETV</sequence>
<dbReference type="GO" id="GO:0052906">
    <property type="term" value="F:tRNA (guanine(37)-N1)-methyltransferase activity"/>
    <property type="evidence" value="ECO:0007669"/>
    <property type="project" value="UniProtKB-EC"/>
</dbReference>
<dbReference type="InterPro" id="IPR002649">
    <property type="entry name" value="tRNA_m1G_MeTrfase_TrmD"/>
</dbReference>
<evidence type="ECO:0000256" key="1">
    <source>
        <dbReference type="ARBA" id="ARBA00002634"/>
    </source>
</evidence>
<evidence type="ECO:0000256" key="9">
    <source>
        <dbReference type="ARBA" id="ARBA00022679"/>
    </source>
</evidence>
<evidence type="ECO:0000256" key="12">
    <source>
        <dbReference type="ARBA" id="ARBA00029736"/>
    </source>
</evidence>
<evidence type="ECO:0000256" key="14">
    <source>
        <dbReference type="ARBA" id="ARBA00047783"/>
    </source>
</evidence>
<keyword evidence="10" id="KW-0949">S-adenosyl-L-methionine</keyword>
<comment type="subunit">
    <text evidence="4">Homodimer.</text>
</comment>
<organism evidence="16">
    <name type="scientific">marine sediment metagenome</name>
    <dbReference type="NCBI Taxonomy" id="412755"/>
    <lineage>
        <taxon>unclassified sequences</taxon>
        <taxon>metagenomes</taxon>
        <taxon>ecological metagenomes</taxon>
    </lineage>
</organism>
<dbReference type="PANTHER" id="PTHR46417">
    <property type="entry name" value="TRNA (GUANINE-N(1)-)-METHYLTRANSFERASE"/>
    <property type="match status" value="1"/>
</dbReference>
<comment type="function">
    <text evidence="1">Specifically methylates guanosine-37 in various tRNAs.</text>
</comment>
<reference evidence="16" key="1">
    <citation type="journal article" date="2014" name="Front. Microbiol.">
        <title>High frequency of phylogenetically diverse reductive dehalogenase-homologous genes in deep subseafloor sedimentary metagenomes.</title>
        <authorList>
            <person name="Kawai M."/>
            <person name="Futagami T."/>
            <person name="Toyoda A."/>
            <person name="Takaki Y."/>
            <person name="Nishi S."/>
            <person name="Hori S."/>
            <person name="Arai W."/>
            <person name="Tsubouchi T."/>
            <person name="Morono Y."/>
            <person name="Uchiyama I."/>
            <person name="Ito T."/>
            <person name="Fujiyama A."/>
            <person name="Inagaki F."/>
            <person name="Takami H."/>
        </authorList>
    </citation>
    <scope>NUCLEOTIDE SEQUENCE</scope>
    <source>
        <strain evidence="16">Expedition CK06-06</strain>
    </source>
</reference>
<dbReference type="PANTHER" id="PTHR46417:SF1">
    <property type="entry name" value="TRNA (GUANINE-N(1)-)-METHYLTRANSFERASE"/>
    <property type="match status" value="1"/>
</dbReference>
<evidence type="ECO:0000256" key="3">
    <source>
        <dbReference type="ARBA" id="ARBA00007630"/>
    </source>
</evidence>
<evidence type="ECO:0000259" key="15">
    <source>
        <dbReference type="Pfam" id="PF01746"/>
    </source>
</evidence>
<keyword evidence="9" id="KW-0808">Transferase</keyword>
<dbReference type="InterPro" id="IPR023148">
    <property type="entry name" value="tRNA_m1G_MeTrfase_C_sf"/>
</dbReference>
<feature type="domain" description="tRNA methyltransferase TRMD/TRM10-type" evidence="15">
    <location>
        <begin position="1"/>
        <end position="85"/>
    </location>
</feature>
<proteinExistence type="inferred from homology"/>
<dbReference type="AlphaFoldDB" id="X1N4M7"/>
<evidence type="ECO:0000256" key="8">
    <source>
        <dbReference type="ARBA" id="ARBA00022603"/>
    </source>
</evidence>
<name>X1N4M7_9ZZZZ</name>
<dbReference type="EC" id="2.1.1.228" evidence="5"/>
<dbReference type="FunFam" id="1.10.1270.20:FF:000001">
    <property type="entry name" value="tRNA (guanine-N(1)-)-methyltransferase"/>
    <property type="match status" value="1"/>
</dbReference>
<evidence type="ECO:0000256" key="6">
    <source>
        <dbReference type="ARBA" id="ARBA00014679"/>
    </source>
</evidence>
<dbReference type="EMBL" id="BARV01016286">
    <property type="protein sequence ID" value="GAI25211.1"/>
    <property type="molecule type" value="Genomic_DNA"/>
</dbReference>
<comment type="catalytic activity">
    <reaction evidence="14">
        <text>guanosine(37) in tRNA + S-adenosyl-L-methionine = N(1)-methylguanosine(37) in tRNA + S-adenosyl-L-homocysteine + H(+)</text>
        <dbReference type="Rhea" id="RHEA:36899"/>
        <dbReference type="Rhea" id="RHEA-COMP:10145"/>
        <dbReference type="Rhea" id="RHEA-COMP:10147"/>
        <dbReference type="ChEBI" id="CHEBI:15378"/>
        <dbReference type="ChEBI" id="CHEBI:57856"/>
        <dbReference type="ChEBI" id="CHEBI:59789"/>
        <dbReference type="ChEBI" id="CHEBI:73542"/>
        <dbReference type="ChEBI" id="CHEBI:74269"/>
        <dbReference type="EC" id="2.1.1.228"/>
    </reaction>
</comment>
<dbReference type="InterPro" id="IPR029026">
    <property type="entry name" value="tRNA_m1G_MTases_N"/>
</dbReference>
<keyword evidence="7" id="KW-0963">Cytoplasm</keyword>
<evidence type="ECO:0000256" key="5">
    <source>
        <dbReference type="ARBA" id="ARBA00012807"/>
    </source>
</evidence>
<gene>
    <name evidence="16" type="ORF">S06H3_27978</name>
</gene>
<comment type="subcellular location">
    <subcellularLocation>
        <location evidence="2">Cytoplasm</location>
    </subcellularLocation>
</comment>
<feature type="non-terminal residue" evidence="16">
    <location>
        <position position="1"/>
    </location>
</feature>
<comment type="similarity">
    <text evidence="3">Belongs to the RNA methyltransferase TrmD family.</text>
</comment>
<dbReference type="GO" id="GO:0005829">
    <property type="term" value="C:cytosol"/>
    <property type="evidence" value="ECO:0007669"/>
    <property type="project" value="TreeGrafter"/>
</dbReference>
<dbReference type="GO" id="GO:0002939">
    <property type="term" value="P:tRNA N1-guanine methylation"/>
    <property type="evidence" value="ECO:0007669"/>
    <property type="project" value="TreeGrafter"/>
</dbReference>
<dbReference type="SUPFAM" id="SSF75217">
    <property type="entry name" value="alpha/beta knot"/>
    <property type="match status" value="1"/>
</dbReference>
<dbReference type="InterPro" id="IPR016009">
    <property type="entry name" value="tRNA_MeTrfase_TRMD/TRM10"/>
</dbReference>
<evidence type="ECO:0000256" key="4">
    <source>
        <dbReference type="ARBA" id="ARBA00011738"/>
    </source>
</evidence>
<evidence type="ECO:0000256" key="2">
    <source>
        <dbReference type="ARBA" id="ARBA00004496"/>
    </source>
</evidence>